<dbReference type="PANTHER" id="PTHR33280">
    <property type="entry name" value="50S RIBOSOMAL PROTEIN L31, CHLOROPLASTIC"/>
    <property type="match status" value="1"/>
</dbReference>
<comment type="similarity">
    <text evidence="1 5">Belongs to the bacterial ribosomal protein bL31 family. Type B subfamily.</text>
</comment>
<dbReference type="AlphaFoldDB" id="A0A1I1RQ20"/>
<name>A0A1I1RQ20_9BACT</name>
<organism evidence="6 7">
    <name type="scientific">Spirosoma endophyticum</name>
    <dbReference type="NCBI Taxonomy" id="662367"/>
    <lineage>
        <taxon>Bacteria</taxon>
        <taxon>Pseudomonadati</taxon>
        <taxon>Bacteroidota</taxon>
        <taxon>Cytophagia</taxon>
        <taxon>Cytophagales</taxon>
        <taxon>Cytophagaceae</taxon>
        <taxon>Spirosoma</taxon>
    </lineage>
</organism>
<dbReference type="RefSeq" id="WP_093827183.1">
    <property type="nucleotide sequence ID" value="NZ_FOLQ01000004.1"/>
</dbReference>
<evidence type="ECO:0000256" key="3">
    <source>
        <dbReference type="ARBA" id="ARBA00022980"/>
    </source>
</evidence>
<dbReference type="PROSITE" id="PS01143">
    <property type="entry name" value="RIBOSOMAL_L31"/>
    <property type="match status" value="1"/>
</dbReference>
<dbReference type="InterPro" id="IPR002150">
    <property type="entry name" value="Ribosomal_bL31"/>
</dbReference>
<dbReference type="NCBIfam" id="NF002462">
    <property type="entry name" value="PRK01678.1"/>
    <property type="match status" value="1"/>
</dbReference>
<dbReference type="InterPro" id="IPR042105">
    <property type="entry name" value="Ribosomal_bL31_sf"/>
</dbReference>
<dbReference type="Proteomes" id="UP000198598">
    <property type="component" value="Unassembled WGS sequence"/>
</dbReference>
<dbReference type="GO" id="GO:0003735">
    <property type="term" value="F:structural constituent of ribosome"/>
    <property type="evidence" value="ECO:0007669"/>
    <property type="project" value="InterPro"/>
</dbReference>
<protein>
    <recommendedName>
        <fullName evidence="5">Large ribosomal subunit protein bL31B</fullName>
    </recommendedName>
</protein>
<keyword evidence="4 5" id="KW-0687">Ribonucleoprotein</keyword>
<dbReference type="SUPFAM" id="SSF143800">
    <property type="entry name" value="L28p-like"/>
    <property type="match status" value="1"/>
</dbReference>
<dbReference type="GO" id="GO:0006412">
    <property type="term" value="P:translation"/>
    <property type="evidence" value="ECO:0007669"/>
    <property type="project" value="UniProtKB-UniRule"/>
</dbReference>
<dbReference type="PANTHER" id="PTHR33280:SF1">
    <property type="entry name" value="LARGE RIBOSOMAL SUBUNIT PROTEIN BL31C"/>
    <property type="match status" value="1"/>
</dbReference>
<dbReference type="STRING" id="662367.SAMN05216167_104493"/>
<dbReference type="Gene3D" id="4.10.830.30">
    <property type="entry name" value="Ribosomal protein L31"/>
    <property type="match status" value="1"/>
</dbReference>
<dbReference type="Pfam" id="PF01197">
    <property type="entry name" value="Ribosomal_L31"/>
    <property type="match status" value="1"/>
</dbReference>
<gene>
    <name evidence="5" type="primary">rpmE2</name>
    <name evidence="6" type="ORF">SAMN05216167_104493</name>
</gene>
<dbReference type="PRINTS" id="PR01249">
    <property type="entry name" value="RIBOSOMALL31"/>
</dbReference>
<dbReference type="GO" id="GO:1990904">
    <property type="term" value="C:ribonucleoprotein complex"/>
    <property type="evidence" value="ECO:0007669"/>
    <property type="project" value="UniProtKB-KW"/>
</dbReference>
<evidence type="ECO:0000313" key="7">
    <source>
        <dbReference type="Proteomes" id="UP000198598"/>
    </source>
</evidence>
<evidence type="ECO:0000256" key="5">
    <source>
        <dbReference type="HAMAP-Rule" id="MF_00502"/>
    </source>
</evidence>
<comment type="subunit">
    <text evidence="2 5">Part of the 50S ribosomal subunit.</text>
</comment>
<dbReference type="NCBIfam" id="TIGR00105">
    <property type="entry name" value="L31"/>
    <property type="match status" value="1"/>
</dbReference>
<dbReference type="OrthoDB" id="9803251at2"/>
<dbReference type="GO" id="GO:0005840">
    <property type="term" value="C:ribosome"/>
    <property type="evidence" value="ECO:0007669"/>
    <property type="project" value="UniProtKB-KW"/>
</dbReference>
<evidence type="ECO:0000256" key="4">
    <source>
        <dbReference type="ARBA" id="ARBA00023274"/>
    </source>
</evidence>
<evidence type="ECO:0000256" key="2">
    <source>
        <dbReference type="ARBA" id="ARBA00011838"/>
    </source>
</evidence>
<dbReference type="HAMAP" id="MF_00502">
    <property type="entry name" value="Ribosomal_bL31_2"/>
    <property type="match status" value="1"/>
</dbReference>
<dbReference type="InterPro" id="IPR034704">
    <property type="entry name" value="Ribosomal_bL28/bL31-like_sf"/>
</dbReference>
<evidence type="ECO:0000256" key="1">
    <source>
        <dbReference type="ARBA" id="ARBA00008196"/>
    </source>
</evidence>
<sequence length="93" mass="10646">MKKGIHPDYREVVFHDLSSDYKFLTRSTVQTKDSIEFEGKTYPLVKIEVSSQSHPFYTGKNVLLDTAGRVDKFRKRYGTKENATPTSQPTSQS</sequence>
<reference evidence="6 7" key="1">
    <citation type="submission" date="2016-10" db="EMBL/GenBank/DDBJ databases">
        <authorList>
            <person name="de Groot N.N."/>
        </authorList>
    </citation>
    <scope>NUCLEOTIDE SEQUENCE [LARGE SCALE GENOMIC DNA]</scope>
    <source>
        <strain evidence="6 7">DSM 26130</strain>
    </source>
</reference>
<keyword evidence="3 5" id="KW-0689">Ribosomal protein</keyword>
<dbReference type="InterPro" id="IPR027493">
    <property type="entry name" value="Ribosomal_bL31_B"/>
</dbReference>
<keyword evidence="7" id="KW-1185">Reference proteome</keyword>
<evidence type="ECO:0000313" key="6">
    <source>
        <dbReference type="EMBL" id="SFD36262.1"/>
    </source>
</evidence>
<accession>A0A1I1RQ20</accession>
<dbReference type="EMBL" id="FOLQ01000004">
    <property type="protein sequence ID" value="SFD36262.1"/>
    <property type="molecule type" value="Genomic_DNA"/>
</dbReference>
<proteinExistence type="inferred from homology"/>